<protein>
    <submittedName>
        <fullName evidence="1">Uncharacterized protein</fullName>
    </submittedName>
</protein>
<evidence type="ECO:0000313" key="2">
    <source>
        <dbReference type="Proteomes" id="UP000023152"/>
    </source>
</evidence>
<keyword evidence="2" id="KW-1185">Reference proteome</keyword>
<name>X6P8M1_RETFI</name>
<dbReference type="Proteomes" id="UP000023152">
    <property type="component" value="Unassembled WGS sequence"/>
</dbReference>
<accession>X6P8M1</accession>
<reference evidence="1 2" key="1">
    <citation type="journal article" date="2013" name="Curr. Biol.">
        <title>The Genome of the Foraminiferan Reticulomyxa filosa.</title>
        <authorList>
            <person name="Glockner G."/>
            <person name="Hulsmann N."/>
            <person name="Schleicher M."/>
            <person name="Noegel A.A."/>
            <person name="Eichinger L."/>
            <person name="Gallinger C."/>
            <person name="Pawlowski J."/>
            <person name="Sierra R."/>
            <person name="Euteneuer U."/>
            <person name="Pillet L."/>
            <person name="Moustafa A."/>
            <person name="Platzer M."/>
            <person name="Groth M."/>
            <person name="Szafranski K."/>
            <person name="Schliwa M."/>
        </authorList>
    </citation>
    <scope>NUCLEOTIDE SEQUENCE [LARGE SCALE GENOMIC DNA]</scope>
</reference>
<sequence>MVYGNGFGHRNQSLFADVNKFEIDTAKRDEIVRDLQCMIDKVSKLRELIVPWKKMIETTNIVKALHKHSKDISLDDNWSKFAVAVDKIRGLFLNERKQLEDKSMALVSVSIEETIQYKASNCIEFLDLCINNEPKIAELVNNENLCNSEHFVNTMEALDNCRDMKFQGLVSALSVVCDNFYTKIWGVYFQSMSDLARAILALPSSHDEFV</sequence>
<evidence type="ECO:0000313" key="1">
    <source>
        <dbReference type="EMBL" id="ETO34458.1"/>
    </source>
</evidence>
<gene>
    <name evidence="1" type="ORF">RFI_02636</name>
</gene>
<feature type="non-terminal residue" evidence="1">
    <location>
        <position position="210"/>
    </location>
</feature>
<organism evidence="1 2">
    <name type="scientific">Reticulomyxa filosa</name>
    <dbReference type="NCBI Taxonomy" id="46433"/>
    <lineage>
        <taxon>Eukaryota</taxon>
        <taxon>Sar</taxon>
        <taxon>Rhizaria</taxon>
        <taxon>Retaria</taxon>
        <taxon>Foraminifera</taxon>
        <taxon>Monothalamids</taxon>
        <taxon>Reticulomyxidae</taxon>
        <taxon>Reticulomyxa</taxon>
    </lineage>
</organism>
<proteinExistence type="predicted"/>
<dbReference type="AlphaFoldDB" id="X6P8M1"/>
<comment type="caution">
    <text evidence="1">The sequence shown here is derived from an EMBL/GenBank/DDBJ whole genome shotgun (WGS) entry which is preliminary data.</text>
</comment>
<dbReference type="EMBL" id="ASPP01002552">
    <property type="protein sequence ID" value="ETO34458.1"/>
    <property type="molecule type" value="Genomic_DNA"/>
</dbReference>